<protein>
    <recommendedName>
        <fullName evidence="3">DUF4145 domain-containing protein</fullName>
    </recommendedName>
</protein>
<comment type="caution">
    <text evidence="1">The sequence shown here is derived from an EMBL/GenBank/DDBJ whole genome shotgun (WGS) entry which is preliminary data.</text>
</comment>
<organism evidence="1 2">
    <name type="scientific">Vibrio kanaloae</name>
    <dbReference type="NCBI Taxonomy" id="170673"/>
    <lineage>
        <taxon>Bacteria</taxon>
        <taxon>Pseudomonadati</taxon>
        <taxon>Pseudomonadota</taxon>
        <taxon>Gammaproteobacteria</taxon>
        <taxon>Vibrionales</taxon>
        <taxon>Vibrionaceae</taxon>
        <taxon>Vibrio</taxon>
    </lineage>
</organism>
<dbReference type="InterPro" id="IPR007761">
    <property type="entry name" value="MtlR-like"/>
</dbReference>
<dbReference type="SUPFAM" id="SSF158668">
    <property type="entry name" value="MtlR-like"/>
    <property type="match status" value="1"/>
</dbReference>
<name>A0A4U1YMA5_9VIBR</name>
<reference evidence="1 2" key="1">
    <citation type="submission" date="2019-04" db="EMBL/GenBank/DDBJ databases">
        <title>A reverse ecology approach based on a biological definition of microbial populations.</title>
        <authorList>
            <person name="Arevalo P."/>
            <person name="Vaninsberghe D."/>
            <person name="Elsherbini J."/>
            <person name="Gore J."/>
            <person name="Polz M."/>
        </authorList>
    </citation>
    <scope>NUCLEOTIDE SEQUENCE [LARGE SCALE GENOMIC DNA]</scope>
    <source>
        <strain evidence="1 2">10N.261.46.E4</strain>
    </source>
</reference>
<dbReference type="EMBL" id="SYUW01000076">
    <property type="protein sequence ID" value="TKF22000.1"/>
    <property type="molecule type" value="Genomic_DNA"/>
</dbReference>
<dbReference type="Gene3D" id="1.20.120.330">
    <property type="entry name" value="Nucleotidyltransferases domain 2"/>
    <property type="match status" value="1"/>
</dbReference>
<dbReference type="InterPro" id="IPR038026">
    <property type="entry name" value="MtlR-like_sf"/>
</dbReference>
<dbReference type="Pfam" id="PF05068">
    <property type="entry name" value="MtlR"/>
    <property type="match status" value="1"/>
</dbReference>
<dbReference type="GO" id="GO:0045892">
    <property type="term" value="P:negative regulation of DNA-templated transcription"/>
    <property type="evidence" value="ECO:0007669"/>
    <property type="project" value="TreeGrafter"/>
</dbReference>
<dbReference type="AlphaFoldDB" id="A0A4U1YMA5"/>
<evidence type="ECO:0000313" key="2">
    <source>
        <dbReference type="Proteomes" id="UP000305234"/>
    </source>
</evidence>
<dbReference type="PANTHER" id="PTHR37941:SF1">
    <property type="entry name" value="FUMARASE E-RELATED"/>
    <property type="match status" value="1"/>
</dbReference>
<gene>
    <name evidence="1" type="ORF">FCV52_20555</name>
</gene>
<evidence type="ECO:0000313" key="1">
    <source>
        <dbReference type="EMBL" id="TKF22000.1"/>
    </source>
</evidence>
<accession>A0A4U1YMA5</accession>
<dbReference type="RefSeq" id="WP_136998827.1">
    <property type="nucleotide sequence ID" value="NZ_SYUW01000076.1"/>
</dbReference>
<evidence type="ECO:0008006" key="3">
    <source>
        <dbReference type="Google" id="ProtNLM"/>
    </source>
</evidence>
<sequence>MKNYKDVTETIKEESDRGAVLIAAAMVELELENLLKAKLVDTDKKKDPIFEHNGPLGNFSSKIEMSYRLGLITQKQNLMFNTFRKLRNQFAHSSVSLSLEDDAIKDQLESVFNHNSDIKDLFITAVQATAESHDLSGININQDLKSGRYMLNMVFSLEILALHFAQDKVIKIERKDG</sequence>
<dbReference type="Proteomes" id="UP000305234">
    <property type="component" value="Unassembled WGS sequence"/>
</dbReference>
<dbReference type="PANTHER" id="PTHR37941">
    <property type="entry name" value="FUMARASE E-RELATED"/>
    <property type="match status" value="1"/>
</dbReference>
<proteinExistence type="predicted"/>